<dbReference type="Proteomes" id="UP000693970">
    <property type="component" value="Unassembled WGS sequence"/>
</dbReference>
<dbReference type="GO" id="GO:0015708">
    <property type="term" value="P:silicic acid import across plasma membrane"/>
    <property type="evidence" value="ECO:0007669"/>
    <property type="project" value="InterPro"/>
</dbReference>
<feature type="transmembrane region" description="Helical" evidence="2">
    <location>
        <begin position="193"/>
        <end position="221"/>
    </location>
</feature>
<feature type="transmembrane region" description="Helical" evidence="2">
    <location>
        <begin position="295"/>
        <end position="318"/>
    </location>
</feature>
<comment type="caution">
    <text evidence="3">The sequence shown here is derived from an EMBL/GenBank/DDBJ whole genome shotgun (WGS) entry which is preliminary data.</text>
</comment>
<dbReference type="InterPro" id="IPR004693">
    <property type="entry name" value="Silicon_transpt"/>
</dbReference>
<accession>A0A9K3LYR2</accession>
<feature type="transmembrane region" description="Helical" evidence="2">
    <location>
        <begin position="476"/>
        <end position="496"/>
    </location>
</feature>
<feature type="region of interest" description="Disordered" evidence="1">
    <location>
        <begin position="522"/>
        <end position="577"/>
    </location>
</feature>
<feature type="region of interest" description="Disordered" evidence="1">
    <location>
        <begin position="254"/>
        <end position="273"/>
    </location>
</feature>
<dbReference type="OrthoDB" id="40099at2759"/>
<feature type="compositionally biased region" description="Low complexity" evidence="1">
    <location>
        <begin position="547"/>
        <end position="567"/>
    </location>
</feature>
<evidence type="ECO:0000256" key="1">
    <source>
        <dbReference type="SAM" id="MobiDB-lite"/>
    </source>
</evidence>
<gene>
    <name evidence="3" type="ORF">IV203_019058</name>
</gene>
<proteinExistence type="predicted"/>
<reference evidence="3" key="2">
    <citation type="submission" date="2021-04" db="EMBL/GenBank/DDBJ databases">
        <authorList>
            <person name="Podell S."/>
        </authorList>
    </citation>
    <scope>NUCLEOTIDE SEQUENCE</scope>
    <source>
        <strain evidence="3">Hildebrandi</strain>
    </source>
</reference>
<keyword evidence="2" id="KW-1133">Transmembrane helix</keyword>
<feature type="transmembrane region" description="Helical" evidence="2">
    <location>
        <begin position="436"/>
        <end position="456"/>
    </location>
</feature>
<name>A0A9K3LYR2_9STRA</name>
<organism evidence="3 4">
    <name type="scientific">Nitzschia inconspicua</name>
    <dbReference type="NCBI Taxonomy" id="303405"/>
    <lineage>
        <taxon>Eukaryota</taxon>
        <taxon>Sar</taxon>
        <taxon>Stramenopiles</taxon>
        <taxon>Ochrophyta</taxon>
        <taxon>Bacillariophyta</taxon>
        <taxon>Bacillariophyceae</taxon>
        <taxon>Bacillariophycidae</taxon>
        <taxon>Bacillariales</taxon>
        <taxon>Bacillariaceae</taxon>
        <taxon>Nitzschia</taxon>
    </lineage>
</organism>
<feature type="transmembrane region" description="Helical" evidence="2">
    <location>
        <begin position="158"/>
        <end position="181"/>
    </location>
</feature>
<evidence type="ECO:0000313" key="4">
    <source>
        <dbReference type="Proteomes" id="UP000693970"/>
    </source>
</evidence>
<keyword evidence="4" id="KW-1185">Reference proteome</keyword>
<dbReference type="AlphaFoldDB" id="A0A9K3LYR2"/>
<keyword evidence="2" id="KW-0472">Membrane</keyword>
<evidence type="ECO:0000313" key="3">
    <source>
        <dbReference type="EMBL" id="KAG7370488.1"/>
    </source>
</evidence>
<feature type="transmembrane region" description="Helical" evidence="2">
    <location>
        <begin position="330"/>
        <end position="349"/>
    </location>
</feature>
<feature type="transmembrane region" description="Helical" evidence="2">
    <location>
        <begin position="61"/>
        <end position="79"/>
    </location>
</feature>
<dbReference type="EMBL" id="JAGRRH010000004">
    <property type="protein sequence ID" value="KAG7370488.1"/>
    <property type="molecule type" value="Genomic_DNA"/>
</dbReference>
<reference evidence="3" key="1">
    <citation type="journal article" date="2021" name="Sci. Rep.">
        <title>Diploid genomic architecture of Nitzschia inconspicua, an elite biomass production diatom.</title>
        <authorList>
            <person name="Oliver A."/>
            <person name="Podell S."/>
            <person name="Pinowska A."/>
            <person name="Traller J.C."/>
            <person name="Smith S.R."/>
            <person name="McClure R."/>
            <person name="Beliaev A."/>
            <person name="Bohutskyi P."/>
            <person name="Hill E.A."/>
            <person name="Rabines A."/>
            <person name="Zheng H."/>
            <person name="Allen L.Z."/>
            <person name="Kuo A."/>
            <person name="Grigoriev I.V."/>
            <person name="Allen A.E."/>
            <person name="Hazlebeck D."/>
            <person name="Allen E.E."/>
        </authorList>
    </citation>
    <scope>NUCLEOTIDE SEQUENCE</scope>
    <source>
        <strain evidence="3">Hildebrandi</strain>
    </source>
</reference>
<sequence length="577" mass="62943">MAPLSTSTPSSSADGGSKPIFYRILSYIKTSFSMALVLFSVVVVSAAIFTKQTDATYKYGIHPIVALCVFWFSLAWLAIMEGGLNCMVGLQPIPKSLYKKTHPKSYLCTKAAHGGDRIERFIVGRQYIDLTIVFSTSFMVNAIAGAQVLGLPPIVNDIFLGSDLGVILCFIVFGQLISVINCSHNMLDYINNWCMVFTTYLAFFIEATGILHAVYFVQIIFTKLAGNKNLITGNVQSSKKQLLEKKKQRNNKVELGADAGSTDDSGTEEEAEDEEDIALELAETPSTPKPIWRCVLFWARIVFSLAMSAFAITVFMTAMMQGNTTLRAEIPLPVAIVSLIILLLLGGIMEALQIALFAVKHLDKATIEGNPRARRNCQLIFGSGDNGHNDSKLNSFLVGRQIAQTVVMFMIARIVSVNMKVPGETMFGVSATVQKILFDSGLLNSLVFTIFASLSWRVTANFFPMLYLGSPMSIWIIRLCLLVDASGICDAAWVFAKIVSYLVGYKSDDYYIAAATAVAATDDKPEDVEVAADGQGEEPSKKKSAYKKQSSVTTESLDSSSSCEGSCHAANSDKEHN</sequence>
<protein>
    <submittedName>
        <fullName evidence="3">Silicon transporter</fullName>
    </submittedName>
</protein>
<feature type="transmembrane region" description="Helical" evidence="2">
    <location>
        <begin position="27"/>
        <end position="49"/>
    </location>
</feature>
<dbReference type="Pfam" id="PF03842">
    <property type="entry name" value="Silic_transp"/>
    <property type="match status" value="2"/>
</dbReference>
<feature type="transmembrane region" description="Helical" evidence="2">
    <location>
        <begin position="127"/>
        <end position="146"/>
    </location>
</feature>
<evidence type="ECO:0000256" key="2">
    <source>
        <dbReference type="SAM" id="Phobius"/>
    </source>
</evidence>
<keyword evidence="2" id="KW-0812">Transmembrane</keyword>